<evidence type="ECO:0000313" key="2">
    <source>
        <dbReference type="EMBL" id="UYQ94933.1"/>
    </source>
</evidence>
<feature type="signal peptide" evidence="1">
    <location>
        <begin position="1"/>
        <end position="21"/>
    </location>
</feature>
<protein>
    <recommendedName>
        <fullName evidence="4">Tetratricopeptide repeat-containing protein</fullName>
    </recommendedName>
</protein>
<evidence type="ECO:0000256" key="1">
    <source>
        <dbReference type="SAM" id="SignalP"/>
    </source>
</evidence>
<accession>A0ABY6J5P7</accession>
<dbReference type="RefSeq" id="WP_264282747.1">
    <property type="nucleotide sequence ID" value="NZ_CP107006.1"/>
</dbReference>
<dbReference type="EMBL" id="CP107006">
    <property type="protein sequence ID" value="UYQ94933.1"/>
    <property type="molecule type" value="Genomic_DNA"/>
</dbReference>
<feature type="chain" id="PRO_5047273134" description="Tetratricopeptide repeat-containing protein" evidence="1">
    <location>
        <begin position="22"/>
        <end position="236"/>
    </location>
</feature>
<sequence length="236" mass="27884">MNLFYKLSIGLILLQAPRAAAQSPADTLLDKMSRGQFEISHYNTACYFALAGKPAMAFQYLQRAIDENYADPENTVKDQDLLSLHTYPQWHEILKQMEHNRKRQQQNTSLFFNQKTFWESKQFTTPYQPNLPEDQKIAGLSKLWSEVKYNFVNFDIVPEINIDSLYFAYLPRVRQSASTREYYRLLEEMAASLRDGHTNVYLPAELSDSVYTRPLVRTRHRRQSDHHWCIRRNPQR</sequence>
<dbReference type="Proteomes" id="UP001162741">
    <property type="component" value="Chromosome"/>
</dbReference>
<keyword evidence="3" id="KW-1185">Reference proteome</keyword>
<dbReference type="InterPro" id="IPR029045">
    <property type="entry name" value="ClpP/crotonase-like_dom_sf"/>
</dbReference>
<organism evidence="2 3">
    <name type="scientific">Chitinophaga horti</name>
    <dbReference type="NCBI Taxonomy" id="2920382"/>
    <lineage>
        <taxon>Bacteria</taxon>
        <taxon>Pseudomonadati</taxon>
        <taxon>Bacteroidota</taxon>
        <taxon>Chitinophagia</taxon>
        <taxon>Chitinophagales</taxon>
        <taxon>Chitinophagaceae</taxon>
        <taxon>Chitinophaga</taxon>
    </lineage>
</organism>
<dbReference type="NCBIfam" id="NF047558">
    <property type="entry name" value="TPR_END_plus"/>
    <property type="match status" value="1"/>
</dbReference>
<reference evidence="2" key="1">
    <citation type="submission" date="2022-10" db="EMBL/GenBank/DDBJ databases">
        <title>Chitinophaga sp. nov., isolated from soil.</title>
        <authorList>
            <person name="Jeon C.O."/>
        </authorList>
    </citation>
    <scope>NUCLEOTIDE SEQUENCE</scope>
    <source>
        <strain evidence="2">R8</strain>
    </source>
</reference>
<dbReference type="SUPFAM" id="SSF52096">
    <property type="entry name" value="ClpP/crotonase"/>
    <property type="match status" value="1"/>
</dbReference>
<dbReference type="Gene3D" id="3.30.750.44">
    <property type="match status" value="1"/>
</dbReference>
<evidence type="ECO:0008006" key="4">
    <source>
        <dbReference type="Google" id="ProtNLM"/>
    </source>
</evidence>
<gene>
    <name evidence="2" type="ORF">MKQ68_07480</name>
</gene>
<keyword evidence="1" id="KW-0732">Signal</keyword>
<evidence type="ECO:0000313" key="3">
    <source>
        <dbReference type="Proteomes" id="UP001162741"/>
    </source>
</evidence>
<proteinExistence type="predicted"/>
<name>A0ABY6J5P7_9BACT</name>